<dbReference type="OrthoDB" id="7192131at2"/>
<dbReference type="SUPFAM" id="SSF56935">
    <property type="entry name" value="Porins"/>
    <property type="match status" value="1"/>
</dbReference>
<evidence type="ECO:0000256" key="11">
    <source>
        <dbReference type="PROSITE-ProRule" id="PRU01360"/>
    </source>
</evidence>
<keyword evidence="9 11" id="KW-0472">Membrane</keyword>
<evidence type="ECO:0000313" key="17">
    <source>
        <dbReference type="EMBL" id="EZP81266.1"/>
    </source>
</evidence>
<dbReference type="Pfam" id="PF00593">
    <property type="entry name" value="TonB_dep_Rec_b-barrel"/>
    <property type="match status" value="1"/>
</dbReference>
<evidence type="ECO:0000259" key="14">
    <source>
        <dbReference type="Pfam" id="PF00593"/>
    </source>
</evidence>
<keyword evidence="5 11" id="KW-0812">Transmembrane</keyword>
<proteinExistence type="inferred from homology"/>
<evidence type="ECO:0000256" key="2">
    <source>
        <dbReference type="ARBA" id="ARBA00022448"/>
    </source>
</evidence>
<keyword evidence="16" id="KW-0614">Plasmid</keyword>
<keyword evidence="17" id="KW-0675">Receptor</keyword>
<feature type="chain" id="PRO_5014496918" evidence="13">
    <location>
        <begin position="32"/>
        <end position="770"/>
    </location>
</feature>
<reference evidence="17 18" key="1">
    <citation type="submission" date="2014-03" db="EMBL/GenBank/DDBJ databases">
        <title>Whole genome sequence of Novosphingobium resinovorum KF1.</title>
        <authorList>
            <person name="Gan H.M."/>
            <person name="Gan H.Y."/>
            <person name="Chew T.H."/>
            <person name="Savka M.A."/>
        </authorList>
    </citation>
    <scope>NUCLEOTIDE SEQUENCE [LARGE SCALE GENOMIC DNA]</scope>
    <source>
        <strain evidence="17 18">KF1</strain>
    </source>
</reference>
<evidence type="ECO:0000256" key="7">
    <source>
        <dbReference type="ARBA" id="ARBA00023065"/>
    </source>
</evidence>
<evidence type="ECO:0000256" key="5">
    <source>
        <dbReference type="ARBA" id="ARBA00022692"/>
    </source>
</evidence>
<feature type="signal peptide" evidence="13">
    <location>
        <begin position="1"/>
        <end position="31"/>
    </location>
</feature>
<dbReference type="eggNOG" id="COG4771">
    <property type="taxonomic scope" value="Bacteria"/>
</dbReference>
<evidence type="ECO:0000313" key="18">
    <source>
        <dbReference type="Proteomes" id="UP000024329"/>
    </source>
</evidence>
<dbReference type="PANTHER" id="PTHR32552:SF81">
    <property type="entry name" value="TONB-DEPENDENT OUTER MEMBRANE RECEPTOR"/>
    <property type="match status" value="1"/>
</dbReference>
<dbReference type="Pfam" id="PF07715">
    <property type="entry name" value="Plug"/>
    <property type="match status" value="1"/>
</dbReference>
<dbReference type="AlphaFoldDB" id="A0A031JU09"/>
<dbReference type="EMBL" id="JFYZ01000013">
    <property type="protein sequence ID" value="EZP81266.1"/>
    <property type="molecule type" value="Genomic_DNA"/>
</dbReference>
<feature type="domain" description="TonB-dependent receptor-like beta-barrel" evidence="14">
    <location>
        <begin position="311"/>
        <end position="735"/>
    </location>
</feature>
<sequence length="770" mass="83618">MVSFLYTRTAACAIAACLVTTGLLTAAPVRAQDSSADTTPHEGLQEIVVTAQKRSENIQSVPIAVTAVTGEAIENLKAVDLKGLQGTIPNLQINNFTNTPNSAVFTIRGIGVVEPDPFAGNTVSIVQDGVPQYFSMGALLDLFDVDRIEVLRGPQGTLFGANTTGGVVNVMTRQPTGEFGVRGEVTYGNWNRMDIKAAVDAPIIDGILAGKISAMHTQRDGFYTNIVDGSDMGHRNVTVLRAYLRYTPTDDVDVTLSGEYGRARNGSPVIVNGSTGPDYAIFVPAGTMTTNQVLPMYASPCASDATPCRAPSKYYSARDFGPDLSNMDNYRATLTANISNTPLGDITAITGYKSFHLEEFTDNDAVVGLGIDTFRGTRGWQFSQELRTAADLTDAIKLQAGGFYMKTHYDHFNSVRLEAFAPGLRQNLPQDQDNWSGSLFAQTYVDLTDQLRVQAGIRYTHETTEMVAGTDNYYNPDGIGLYCTHEGSCGDVLLGGFRARGKQSWDNIGWKLGIDYKVTPDTLVYASWARGFKSGGFVGRLGQASDIGPFNPEKVDTFEAGVKTDLFDRRLRLNLAGFYTNYRDMQVAQNYILPDGTTIGTSIFNAAKAEIKGFELEATALPFDGLTLTGSLAYLDAKYKTFDFLDPGGAIVDLSGRPLQNSPKWSASAGATYETAVGSGKARANVLYTYTDTKLLQGLQGQPLVHIQPTHFVNATIGWSPDDGRWTLEAWVRNLANNHYVEAVTNNPGLFNQVSYTSPREYGVTFKFDL</sequence>
<reference evidence="16" key="2">
    <citation type="submission" date="2016-08" db="EMBL/GenBank/DDBJ databases">
        <authorList>
            <person name="Seilhamer J.J."/>
        </authorList>
    </citation>
    <scope>NUCLEOTIDE SEQUENCE [LARGE SCALE GENOMIC DNA]</scope>
    <source>
        <strain evidence="16">SA1</strain>
        <plasmid evidence="16">pSA1</plasmid>
    </source>
</reference>
<dbReference type="Proteomes" id="UP000094626">
    <property type="component" value="Plasmid pSA1"/>
</dbReference>
<keyword evidence="19" id="KW-1185">Reference proteome</keyword>
<keyword evidence="13" id="KW-0732">Signal</keyword>
<comment type="similarity">
    <text evidence="11 12">Belongs to the TonB-dependent receptor family.</text>
</comment>
<dbReference type="PANTHER" id="PTHR32552">
    <property type="entry name" value="FERRICHROME IRON RECEPTOR-RELATED"/>
    <property type="match status" value="1"/>
</dbReference>
<accession>A0A031JU09</accession>
<dbReference type="RefSeq" id="WP_036526634.1">
    <property type="nucleotide sequence ID" value="NZ_CP017076.1"/>
</dbReference>
<keyword evidence="10 11" id="KW-0998">Cell outer membrane</keyword>
<geneLocation type="plasmid" evidence="16 19">
    <name>pSA1</name>
</geneLocation>
<reference evidence="19" key="3">
    <citation type="journal article" date="2017" name="J. Biotechnol.">
        <title>Complete genome sequence of Novosphingobium resinovorum SA1, a versatile xenobiotic-degrading bacterium capable of utilizing sulfanilic acid.</title>
        <authorList>
            <person name="Hegedus B."/>
            <person name="Kos P.B."/>
            <person name="Balint B."/>
            <person name="Maroti G."/>
            <person name="Gan H.M."/>
            <person name="Perei K."/>
            <person name="Rakhely G."/>
        </authorList>
    </citation>
    <scope>NUCLEOTIDE SEQUENCE [LARGE SCALE GENOMIC DNA]</scope>
    <source>
        <strain evidence="19">SA1</strain>
    </source>
</reference>
<dbReference type="EMBL" id="CP017076">
    <property type="protein sequence ID" value="AOR79875.1"/>
    <property type="molecule type" value="Genomic_DNA"/>
</dbReference>
<dbReference type="InterPro" id="IPR036942">
    <property type="entry name" value="Beta-barrel_TonB_sf"/>
</dbReference>
<evidence type="ECO:0000313" key="19">
    <source>
        <dbReference type="Proteomes" id="UP000094626"/>
    </source>
</evidence>
<keyword evidence="3 11" id="KW-1134">Transmembrane beta strand</keyword>
<evidence type="ECO:0000256" key="12">
    <source>
        <dbReference type="RuleBase" id="RU003357"/>
    </source>
</evidence>
<keyword evidence="4" id="KW-0410">Iron transport</keyword>
<keyword evidence="7" id="KW-0406">Ion transport</keyword>
<feature type="domain" description="TonB-dependent receptor plug" evidence="15">
    <location>
        <begin position="58"/>
        <end position="167"/>
    </location>
</feature>
<dbReference type="GO" id="GO:0009279">
    <property type="term" value="C:cell outer membrane"/>
    <property type="evidence" value="ECO:0007669"/>
    <property type="project" value="UniProtKB-SubCell"/>
</dbReference>
<keyword evidence="2 11" id="KW-0813">Transport</keyword>
<dbReference type="Proteomes" id="UP000024329">
    <property type="component" value="Unassembled WGS sequence"/>
</dbReference>
<evidence type="ECO:0000256" key="10">
    <source>
        <dbReference type="ARBA" id="ARBA00023237"/>
    </source>
</evidence>
<evidence type="ECO:0000256" key="9">
    <source>
        <dbReference type="ARBA" id="ARBA00023136"/>
    </source>
</evidence>
<comment type="subcellular location">
    <subcellularLocation>
        <location evidence="1 11">Cell outer membrane</location>
        <topology evidence="1 11">Multi-pass membrane protein</topology>
    </subcellularLocation>
</comment>
<evidence type="ECO:0000256" key="3">
    <source>
        <dbReference type="ARBA" id="ARBA00022452"/>
    </source>
</evidence>
<dbReference type="PATRIC" id="fig|158500.4.peg.2994"/>
<dbReference type="InterPro" id="IPR000531">
    <property type="entry name" value="Beta-barrel_TonB"/>
</dbReference>
<evidence type="ECO:0000256" key="13">
    <source>
        <dbReference type="SAM" id="SignalP"/>
    </source>
</evidence>
<name>A0A031JU09_9SPHN</name>
<dbReference type="Gene3D" id="2.40.170.20">
    <property type="entry name" value="TonB-dependent receptor, beta-barrel domain"/>
    <property type="match status" value="1"/>
</dbReference>
<dbReference type="GO" id="GO:0006826">
    <property type="term" value="P:iron ion transport"/>
    <property type="evidence" value="ECO:0007669"/>
    <property type="project" value="UniProtKB-KW"/>
</dbReference>
<evidence type="ECO:0000256" key="1">
    <source>
        <dbReference type="ARBA" id="ARBA00004571"/>
    </source>
</evidence>
<dbReference type="CDD" id="cd01347">
    <property type="entry name" value="ligand_gated_channel"/>
    <property type="match status" value="1"/>
</dbReference>
<evidence type="ECO:0000256" key="4">
    <source>
        <dbReference type="ARBA" id="ARBA00022496"/>
    </source>
</evidence>
<keyword evidence="6" id="KW-0408">Iron</keyword>
<evidence type="ECO:0000313" key="16">
    <source>
        <dbReference type="EMBL" id="AOR79875.1"/>
    </source>
</evidence>
<evidence type="ECO:0000256" key="6">
    <source>
        <dbReference type="ARBA" id="ARBA00023004"/>
    </source>
</evidence>
<protein>
    <submittedName>
        <fullName evidence="16 17">TonB-dependent receptor</fullName>
    </submittedName>
</protein>
<evidence type="ECO:0000256" key="8">
    <source>
        <dbReference type="ARBA" id="ARBA00023077"/>
    </source>
</evidence>
<dbReference type="PROSITE" id="PS52016">
    <property type="entry name" value="TONB_DEPENDENT_REC_3"/>
    <property type="match status" value="1"/>
</dbReference>
<gene>
    <name evidence="16" type="ORF">BES08_24285</name>
    <name evidence="17" type="ORF">BV97_02927</name>
</gene>
<organism evidence="17 18">
    <name type="scientific">Novosphingobium resinovorum</name>
    <dbReference type="NCBI Taxonomy" id="158500"/>
    <lineage>
        <taxon>Bacteria</taxon>
        <taxon>Pseudomonadati</taxon>
        <taxon>Pseudomonadota</taxon>
        <taxon>Alphaproteobacteria</taxon>
        <taxon>Sphingomonadales</taxon>
        <taxon>Sphingomonadaceae</taxon>
        <taxon>Novosphingobium</taxon>
    </lineage>
</organism>
<keyword evidence="8 12" id="KW-0798">TonB box</keyword>
<dbReference type="KEGG" id="nre:BES08_24285"/>
<dbReference type="InterPro" id="IPR039426">
    <property type="entry name" value="TonB-dep_rcpt-like"/>
</dbReference>
<dbReference type="InterPro" id="IPR012910">
    <property type="entry name" value="Plug_dom"/>
</dbReference>
<evidence type="ECO:0000259" key="15">
    <source>
        <dbReference type="Pfam" id="PF07715"/>
    </source>
</evidence>